<sequence>MNYIYMRSKNDRYSIAMQEKSIQDFLHSRNITEFAEYIEVAPVSLKLDERRELKEFIHSLKKEDHIILYDLRVISPRVGEVVQFLNCIFSHDLKLTITKYAITIEKNTPAHIVISLLNQLREENRSEPIHKGRPKGSISRSKYDVYRDKIIQMLKEGKSVSHIAKSLGVSRSSIRDYIASRELDKIVMGEISSPNIPKISCKINNKG</sequence>
<dbReference type="InterPro" id="IPR006119">
    <property type="entry name" value="Resolv_N"/>
</dbReference>
<dbReference type="Proteomes" id="UP000192602">
    <property type="component" value="Unassembled WGS sequence"/>
</dbReference>
<dbReference type="AlphaFoldDB" id="A0A1W1WRI5"/>
<gene>
    <name evidence="3" type="ORF">SAMN05660197_0599</name>
</gene>
<evidence type="ECO:0000313" key="3">
    <source>
        <dbReference type="EMBL" id="SMC08825.1"/>
    </source>
</evidence>
<dbReference type="Gene3D" id="3.40.50.1390">
    <property type="entry name" value="Resolvase, N-terminal catalytic domain"/>
    <property type="match status" value="1"/>
</dbReference>
<dbReference type="RefSeq" id="WP_084275085.1">
    <property type="nucleotide sequence ID" value="NZ_AP026671.1"/>
</dbReference>
<dbReference type="SUPFAM" id="SSF53041">
    <property type="entry name" value="Resolvase-like"/>
    <property type="match status" value="1"/>
</dbReference>
<accession>A0A1W1WRI5</accession>
<proteinExistence type="inferred from homology"/>
<dbReference type="Gene3D" id="1.10.10.60">
    <property type="entry name" value="Homeodomain-like"/>
    <property type="match status" value="1"/>
</dbReference>
<organism evidence="3 4">
    <name type="scientific">Nitratiruptor tergarcus DSM 16512</name>
    <dbReference type="NCBI Taxonomy" id="1069081"/>
    <lineage>
        <taxon>Bacteria</taxon>
        <taxon>Pseudomonadati</taxon>
        <taxon>Campylobacterota</taxon>
        <taxon>Epsilonproteobacteria</taxon>
        <taxon>Nautiliales</taxon>
        <taxon>Nitratiruptoraceae</taxon>
        <taxon>Nitratiruptor</taxon>
    </lineage>
</organism>
<reference evidence="4" key="1">
    <citation type="submission" date="2017-04" db="EMBL/GenBank/DDBJ databases">
        <authorList>
            <person name="Varghese N."/>
            <person name="Submissions S."/>
        </authorList>
    </citation>
    <scope>NUCLEOTIDE SEQUENCE [LARGE SCALE GENOMIC DNA]</scope>
    <source>
        <strain evidence="4">DSM 16512</strain>
    </source>
</reference>
<dbReference type="EMBL" id="FWWZ01000001">
    <property type="protein sequence ID" value="SMC08825.1"/>
    <property type="molecule type" value="Genomic_DNA"/>
</dbReference>
<dbReference type="GO" id="GO:0000150">
    <property type="term" value="F:DNA strand exchange activity"/>
    <property type="evidence" value="ECO:0007669"/>
    <property type="project" value="InterPro"/>
</dbReference>
<protein>
    <submittedName>
        <fullName evidence="3">Site-specific DNA recombinase</fullName>
    </submittedName>
</protein>
<dbReference type="GO" id="GO:0003677">
    <property type="term" value="F:DNA binding"/>
    <property type="evidence" value="ECO:0007669"/>
    <property type="project" value="InterPro"/>
</dbReference>
<evidence type="ECO:0000256" key="1">
    <source>
        <dbReference type="ARBA" id="ARBA00009913"/>
    </source>
</evidence>
<comment type="similarity">
    <text evidence="1">Belongs to the site-specific recombinase resolvase family.</text>
</comment>
<dbReference type="InterPro" id="IPR036162">
    <property type="entry name" value="Resolvase-like_N_sf"/>
</dbReference>
<dbReference type="Pfam" id="PF00239">
    <property type="entry name" value="Resolvase"/>
    <property type="match status" value="1"/>
</dbReference>
<dbReference type="InterPro" id="IPR009057">
    <property type="entry name" value="Homeodomain-like_sf"/>
</dbReference>
<feature type="domain" description="Resolvase/invertase-type recombinase catalytic" evidence="2">
    <location>
        <begin position="2"/>
        <end position="134"/>
    </location>
</feature>
<dbReference type="SUPFAM" id="SSF46689">
    <property type="entry name" value="Homeodomain-like"/>
    <property type="match status" value="1"/>
</dbReference>
<dbReference type="OrthoDB" id="5338832at2"/>
<name>A0A1W1WRI5_9BACT</name>
<keyword evidence="4" id="KW-1185">Reference proteome</keyword>
<dbReference type="STRING" id="1069081.SAMN05660197_0599"/>
<evidence type="ECO:0000313" key="4">
    <source>
        <dbReference type="Proteomes" id="UP000192602"/>
    </source>
</evidence>
<dbReference type="SMART" id="SM00857">
    <property type="entry name" value="Resolvase"/>
    <property type="match status" value="1"/>
</dbReference>
<evidence type="ECO:0000259" key="2">
    <source>
        <dbReference type="SMART" id="SM00857"/>
    </source>
</evidence>